<dbReference type="RefSeq" id="WP_092562385.1">
    <property type="nucleotide sequence ID" value="NZ_FNQV01000004.1"/>
</dbReference>
<sequence length="480" mass="48781">MNRLRSVRYLYAHRSDAPGARDIAYFVYLAALTIGIVGAPLIRAAAQRLASPDTVARLTSTATPLIVVAVMTVAALALLAAGRLRGPVVPEPFRVLLLAGTDLPRERSLLRPFALAALWPIAGALGIAALLGCVLVSVGAMGAGTFALVLVSAVCIGASSSVGWLAGQSLGWAGRLATALTLVAAAAAGYASFALLGWPGVAAVGGIAAVIAIVCVPRLLARIDGVQLLADATRWQLAATASIVGDVQHAAGLFRQLPSHGRTWQAIAGPHALLTARSDLVGAARTPLRFAIGTAFAILAWALLAASPAMPIAPWAFGAVGLVMGYLAVGTLSDGYRHAAACATMPALYGHSVLRLYLAHSVAPAFFALLSAVVGALLAALVIPGSVSYLALLGAVVAVVLRAFDSAKGDLPPELLTPQPTPMGDMSGIMVMGWQADALLIALVGGGLIAASGSLLPAVTITAGVVGFLLRSLRRRLAAK</sequence>
<accession>A0A1H3XW09</accession>
<name>A0A1H3XW09_9ACTO</name>
<organism evidence="2 3">
    <name type="scientific">Bowdeniella nasicola</name>
    <dbReference type="NCBI Taxonomy" id="208480"/>
    <lineage>
        <taxon>Bacteria</taxon>
        <taxon>Bacillati</taxon>
        <taxon>Actinomycetota</taxon>
        <taxon>Actinomycetes</taxon>
        <taxon>Actinomycetales</taxon>
        <taxon>Actinomycetaceae</taxon>
        <taxon>Bowdeniella</taxon>
    </lineage>
</organism>
<keyword evidence="1" id="KW-1133">Transmembrane helix</keyword>
<evidence type="ECO:0000313" key="2">
    <source>
        <dbReference type="EMBL" id="SEA03576.1"/>
    </source>
</evidence>
<feature type="transmembrane region" description="Helical" evidence="1">
    <location>
        <begin position="177"/>
        <end position="196"/>
    </location>
</feature>
<keyword evidence="1" id="KW-0472">Membrane</keyword>
<keyword evidence="1" id="KW-0812">Transmembrane</keyword>
<feature type="transmembrane region" description="Helical" evidence="1">
    <location>
        <begin position="23"/>
        <end position="42"/>
    </location>
</feature>
<keyword evidence="3" id="KW-1185">Reference proteome</keyword>
<feature type="transmembrane region" description="Helical" evidence="1">
    <location>
        <begin position="387"/>
        <end position="405"/>
    </location>
</feature>
<feature type="transmembrane region" description="Helical" evidence="1">
    <location>
        <begin position="113"/>
        <end position="140"/>
    </location>
</feature>
<gene>
    <name evidence="2" type="ORF">SAMN02910418_00770</name>
</gene>
<dbReference type="AlphaFoldDB" id="A0A1H3XW09"/>
<dbReference type="OrthoDB" id="5126550at2"/>
<feature type="transmembrane region" description="Helical" evidence="1">
    <location>
        <begin position="62"/>
        <end position="81"/>
    </location>
</feature>
<feature type="transmembrane region" description="Helical" evidence="1">
    <location>
        <begin position="287"/>
        <end position="306"/>
    </location>
</feature>
<dbReference type="Proteomes" id="UP000199288">
    <property type="component" value="Unassembled WGS sequence"/>
</dbReference>
<feature type="transmembrane region" description="Helical" evidence="1">
    <location>
        <begin position="202"/>
        <end position="221"/>
    </location>
</feature>
<evidence type="ECO:0000313" key="3">
    <source>
        <dbReference type="Proteomes" id="UP000199288"/>
    </source>
</evidence>
<evidence type="ECO:0008006" key="4">
    <source>
        <dbReference type="Google" id="ProtNLM"/>
    </source>
</evidence>
<evidence type="ECO:0000256" key="1">
    <source>
        <dbReference type="SAM" id="Phobius"/>
    </source>
</evidence>
<proteinExistence type="predicted"/>
<feature type="transmembrane region" description="Helical" evidence="1">
    <location>
        <begin position="146"/>
        <end position="165"/>
    </location>
</feature>
<feature type="transmembrane region" description="Helical" evidence="1">
    <location>
        <begin position="354"/>
        <end position="381"/>
    </location>
</feature>
<protein>
    <recommendedName>
        <fullName evidence="4">ABC-2 type transport system permease protein</fullName>
    </recommendedName>
</protein>
<dbReference type="EMBL" id="FNQV01000004">
    <property type="protein sequence ID" value="SEA03576.1"/>
    <property type="molecule type" value="Genomic_DNA"/>
</dbReference>
<reference evidence="3" key="1">
    <citation type="submission" date="2016-10" db="EMBL/GenBank/DDBJ databases">
        <authorList>
            <person name="Varghese N."/>
            <person name="Submissions S."/>
        </authorList>
    </citation>
    <scope>NUCLEOTIDE SEQUENCE [LARGE SCALE GENOMIC DNA]</scope>
    <source>
        <strain evidence="3">KPR-1</strain>
    </source>
</reference>
<feature type="transmembrane region" description="Helical" evidence="1">
    <location>
        <begin position="312"/>
        <end position="333"/>
    </location>
</feature>